<feature type="transmembrane region" description="Helical" evidence="6">
    <location>
        <begin position="366"/>
        <end position="392"/>
    </location>
</feature>
<dbReference type="Pfam" id="PF00753">
    <property type="entry name" value="Lactamase_B"/>
    <property type="match status" value="1"/>
</dbReference>
<dbReference type="InterPro" id="IPR001279">
    <property type="entry name" value="Metallo-B-lactamas"/>
</dbReference>
<dbReference type="InterPro" id="IPR004797">
    <property type="entry name" value="Competence_ComEC/Rec2"/>
</dbReference>
<feature type="transmembrane region" description="Helical" evidence="6">
    <location>
        <begin position="255"/>
        <end position="278"/>
    </location>
</feature>
<feature type="transmembrane region" description="Helical" evidence="6">
    <location>
        <begin position="452"/>
        <end position="468"/>
    </location>
</feature>
<protein>
    <submittedName>
        <fullName evidence="8">Late competence protein ComEC, DNA transport</fullName>
    </submittedName>
</protein>
<evidence type="ECO:0000259" key="7">
    <source>
        <dbReference type="SMART" id="SM00849"/>
    </source>
</evidence>
<dbReference type="PANTHER" id="PTHR30619">
    <property type="entry name" value="DNA INTERNALIZATION/COMPETENCE PROTEIN COMEC/REC2"/>
    <property type="match status" value="1"/>
</dbReference>
<name>K2PKG6_9LACT</name>
<gene>
    <name evidence="8" type="ORF">C426_0737</name>
</gene>
<dbReference type="AlphaFoldDB" id="K2PKG6"/>
<keyword evidence="4 6" id="KW-1133">Transmembrane helix</keyword>
<accession>K2PKG6</accession>
<evidence type="ECO:0000256" key="2">
    <source>
        <dbReference type="ARBA" id="ARBA00022475"/>
    </source>
</evidence>
<evidence type="ECO:0000256" key="3">
    <source>
        <dbReference type="ARBA" id="ARBA00022692"/>
    </source>
</evidence>
<feature type="transmembrane region" description="Helical" evidence="6">
    <location>
        <begin position="341"/>
        <end position="360"/>
    </location>
</feature>
<evidence type="ECO:0000313" key="9">
    <source>
        <dbReference type="Proteomes" id="UP000006787"/>
    </source>
</evidence>
<feature type="transmembrane region" description="Helical" evidence="6">
    <location>
        <begin position="7"/>
        <end position="38"/>
    </location>
</feature>
<dbReference type="SMART" id="SM00849">
    <property type="entry name" value="Lactamase_B"/>
    <property type="match status" value="1"/>
</dbReference>
<evidence type="ECO:0000313" key="8">
    <source>
        <dbReference type="EMBL" id="EKF51875.1"/>
    </source>
</evidence>
<dbReference type="InterPro" id="IPR052159">
    <property type="entry name" value="Competence_DNA_uptake"/>
</dbReference>
<evidence type="ECO:0000256" key="1">
    <source>
        <dbReference type="ARBA" id="ARBA00004651"/>
    </source>
</evidence>
<feature type="transmembrane region" description="Helical" evidence="6">
    <location>
        <begin position="298"/>
        <end position="329"/>
    </location>
</feature>
<dbReference type="Pfam" id="PF03772">
    <property type="entry name" value="Competence"/>
    <property type="match status" value="1"/>
</dbReference>
<proteinExistence type="predicted"/>
<dbReference type="GO" id="GO:0005886">
    <property type="term" value="C:plasma membrane"/>
    <property type="evidence" value="ECO:0007669"/>
    <property type="project" value="UniProtKB-SubCell"/>
</dbReference>
<feature type="domain" description="Metallo-beta-lactamase" evidence="7">
    <location>
        <begin position="483"/>
        <end position="690"/>
    </location>
</feature>
<feature type="transmembrane region" description="Helical" evidence="6">
    <location>
        <begin position="218"/>
        <end position="243"/>
    </location>
</feature>
<feature type="transmembrane region" description="Helical" evidence="6">
    <location>
        <begin position="426"/>
        <end position="445"/>
    </location>
</feature>
<keyword evidence="5 6" id="KW-0472">Membrane</keyword>
<dbReference type="CDD" id="cd07731">
    <property type="entry name" value="ComA-like_MBL-fold"/>
    <property type="match status" value="1"/>
</dbReference>
<dbReference type="NCBIfam" id="TIGR00360">
    <property type="entry name" value="ComEC_N-term"/>
    <property type="match status" value="1"/>
</dbReference>
<dbReference type="SUPFAM" id="SSF56281">
    <property type="entry name" value="Metallo-hydrolase/oxidoreductase"/>
    <property type="match status" value="1"/>
</dbReference>
<feature type="transmembrane region" description="Helical" evidence="6">
    <location>
        <begin position="44"/>
        <end position="61"/>
    </location>
</feature>
<dbReference type="GO" id="GO:0030420">
    <property type="term" value="P:establishment of competence for transformation"/>
    <property type="evidence" value="ECO:0007669"/>
    <property type="project" value="InterPro"/>
</dbReference>
<sequence length="736" mass="85442">MNQKFPLIYLIYLLTFLYFLVFSFSWALLMITMASIALVFYRKYYSLLIVLACFTVFFYMVKQIEEVKENKQVEKISTIKPYIDTLEVNGSRLSFRGRTDGQDYQLFYNFKSKEEQDFFKKLDYNLIIYFQGGLEEAEGQRNFSGFNYKQYMKNQGIYRLIQIEDIQGYKRLSGFDLRLYRRKAILWAQAHFPTPMSSYMTGLLFGWLDKDFEEMGDIYTSLGIIHLFALSGMQVNFFIALLHKLLLRLGIMQETLIFIQIPFSIFYAFMTGLSVSILRALLQKNIPMKRTMDKFSVTFLLLLLFMPKFLLTTGGQLTMLYSFLLSFLLGKFSHLKGIKKTVMESTVLSVGVLPLLFFHFHSFQPLSIFLTLFFSLIFDFLILPGLLLVFILSFLGFDFAFLNNFFLLLEEIIKVVNSFFQYPLVLGKPEFIFLVVLFICSGLFIDFYRKKVWNTIIALILLLLFFIVKNPRQASITMIDVGQGDSILLQDKWSRRNILIDTGGKLRWASDESWKLTSYKSNAERTLIPYLKSRGIGIIDSLILTHPDEDHVGDLEILAQKLKIKHIYISQSSLEKKSFAKRLTKLKSQIHIVKTGDKLPIFDSQLYFLSAGLEGEGSNNNSLVTYGTFYKTKFLFTGDLEEEGEQYLQRNYPHLQADVLKVGHHGSKSSSKPEFLQTLNPKIALISVGKNNRYKHPSQETLDNLSSEKIKVYRTDQQGAIRLIQENNVWKIQTVK</sequence>
<keyword evidence="3 6" id="KW-0812">Transmembrane</keyword>
<dbReference type="NCBIfam" id="TIGR00361">
    <property type="entry name" value="ComEC_Rec2"/>
    <property type="match status" value="1"/>
</dbReference>
<dbReference type="InterPro" id="IPR036866">
    <property type="entry name" value="RibonucZ/Hydroxyglut_hydro"/>
</dbReference>
<organism evidence="8 9">
    <name type="scientific">Lactococcus garvieae DCC43</name>
    <dbReference type="NCBI Taxonomy" id="1231377"/>
    <lineage>
        <taxon>Bacteria</taxon>
        <taxon>Bacillati</taxon>
        <taxon>Bacillota</taxon>
        <taxon>Bacilli</taxon>
        <taxon>Lactobacillales</taxon>
        <taxon>Streptococcaceae</taxon>
        <taxon>Lactococcus</taxon>
    </lineage>
</organism>
<evidence type="ECO:0000256" key="4">
    <source>
        <dbReference type="ARBA" id="ARBA00022989"/>
    </source>
</evidence>
<dbReference type="InterPro" id="IPR004477">
    <property type="entry name" value="ComEC_N"/>
</dbReference>
<evidence type="ECO:0000256" key="5">
    <source>
        <dbReference type="ARBA" id="ARBA00023136"/>
    </source>
</evidence>
<dbReference type="Gene3D" id="3.60.15.10">
    <property type="entry name" value="Ribonuclease Z/Hydroxyacylglutathione hydrolase-like"/>
    <property type="match status" value="1"/>
</dbReference>
<keyword evidence="2" id="KW-1003">Cell membrane</keyword>
<reference evidence="8 9" key="1">
    <citation type="journal article" date="2012" name="J. Bacteriol.">
        <title>Genome Sequence of the Bacteriocin-Producing Strain Lactococcus garvieae DCC43.</title>
        <authorList>
            <person name="Gabrielsen C."/>
            <person name="Brede D.A."/>
            <person name="Hernandez P.E."/>
            <person name="Nes I.F."/>
            <person name="Diep D.B."/>
        </authorList>
    </citation>
    <scope>NUCLEOTIDE SEQUENCE [LARGE SCALE GENOMIC DNA]</scope>
    <source>
        <strain evidence="8 9">DCC43</strain>
    </source>
</reference>
<dbReference type="PATRIC" id="fig|1231377.3.peg.739"/>
<dbReference type="eggNOG" id="COG2333">
    <property type="taxonomic scope" value="Bacteria"/>
</dbReference>
<dbReference type="PANTHER" id="PTHR30619:SF1">
    <property type="entry name" value="RECOMBINATION PROTEIN 2"/>
    <property type="match status" value="1"/>
</dbReference>
<comment type="subcellular location">
    <subcellularLocation>
        <location evidence="1">Cell membrane</location>
        <topology evidence="1">Multi-pass membrane protein</topology>
    </subcellularLocation>
</comment>
<dbReference type="RefSeq" id="WP_003135077.1">
    <property type="nucleotide sequence ID" value="NZ_AMQS01000008.1"/>
</dbReference>
<dbReference type="eggNOG" id="COG0658">
    <property type="taxonomic scope" value="Bacteria"/>
</dbReference>
<comment type="caution">
    <text evidence="8">The sequence shown here is derived from an EMBL/GenBank/DDBJ whole genome shotgun (WGS) entry which is preliminary data.</text>
</comment>
<dbReference type="EMBL" id="AMQS01000008">
    <property type="protein sequence ID" value="EKF51875.1"/>
    <property type="molecule type" value="Genomic_DNA"/>
</dbReference>
<evidence type="ECO:0000256" key="6">
    <source>
        <dbReference type="SAM" id="Phobius"/>
    </source>
</evidence>
<dbReference type="Proteomes" id="UP000006787">
    <property type="component" value="Unassembled WGS sequence"/>
</dbReference>
<dbReference type="InterPro" id="IPR035681">
    <property type="entry name" value="ComA-like_MBL"/>
</dbReference>